<reference evidence="10" key="1">
    <citation type="journal article" date="2019" name="Int. J. Syst. Evol. Microbiol.">
        <title>The Global Catalogue of Microorganisms (GCM) 10K type strain sequencing project: providing services to taxonomists for standard genome sequencing and annotation.</title>
        <authorList>
            <consortium name="The Broad Institute Genomics Platform"/>
            <consortium name="The Broad Institute Genome Sequencing Center for Infectious Disease"/>
            <person name="Wu L."/>
            <person name="Ma J."/>
        </authorList>
    </citation>
    <scope>NUCLEOTIDE SEQUENCE [LARGE SCALE GENOMIC DNA]</scope>
    <source>
        <strain evidence="10">JCM 12165</strain>
    </source>
</reference>
<feature type="transmembrane region" description="Helical" evidence="7">
    <location>
        <begin position="138"/>
        <end position="162"/>
    </location>
</feature>
<feature type="transmembrane region" description="Helical" evidence="7">
    <location>
        <begin position="182"/>
        <end position="203"/>
    </location>
</feature>
<dbReference type="EMBL" id="JBHUCP010000012">
    <property type="protein sequence ID" value="MFD1531439.1"/>
    <property type="molecule type" value="Genomic_DNA"/>
</dbReference>
<dbReference type="RefSeq" id="WP_343978965.1">
    <property type="nucleotide sequence ID" value="NZ_BAAAJG010000010.1"/>
</dbReference>
<dbReference type="PROSITE" id="PS50850">
    <property type="entry name" value="MFS"/>
    <property type="match status" value="1"/>
</dbReference>
<dbReference type="InterPro" id="IPR011701">
    <property type="entry name" value="MFS"/>
</dbReference>
<proteinExistence type="predicted"/>
<evidence type="ECO:0000256" key="3">
    <source>
        <dbReference type="ARBA" id="ARBA00022475"/>
    </source>
</evidence>
<evidence type="ECO:0000256" key="5">
    <source>
        <dbReference type="ARBA" id="ARBA00022989"/>
    </source>
</evidence>
<evidence type="ECO:0000256" key="7">
    <source>
        <dbReference type="SAM" id="Phobius"/>
    </source>
</evidence>
<dbReference type="Proteomes" id="UP001597145">
    <property type="component" value="Unassembled WGS sequence"/>
</dbReference>
<gene>
    <name evidence="9" type="ORF">ACFSCY_18535</name>
</gene>
<dbReference type="PANTHER" id="PTHR42718">
    <property type="entry name" value="MAJOR FACILITATOR SUPERFAMILY MULTIDRUG TRANSPORTER MFSC"/>
    <property type="match status" value="1"/>
</dbReference>
<dbReference type="SUPFAM" id="SSF103473">
    <property type="entry name" value="MFS general substrate transporter"/>
    <property type="match status" value="1"/>
</dbReference>
<evidence type="ECO:0000256" key="6">
    <source>
        <dbReference type="ARBA" id="ARBA00023136"/>
    </source>
</evidence>
<keyword evidence="4 7" id="KW-0812">Transmembrane</keyword>
<dbReference type="Gene3D" id="1.20.1250.20">
    <property type="entry name" value="MFS general substrate transporter like domains"/>
    <property type="match status" value="1"/>
</dbReference>
<sequence length="217" mass="21734">MPPQLLGNRTLLIATSIAFMFMATFGSLLYFLSIYFQDVRGYNALETGVGFLIPTAVVVAGSAFAGKVVTRLGLRRTLVAALAIGAAGAVGLGLAMTPDSSYAALVPGLVAVSIGDGVVFTAMFIAAATGITANQQGVASGIVSTGSGVGAVIGLALLVLIANSGTEGLTAEELRIATSNGIRTAVYVIAGGIVFTLFIAGSLPTAPNRSGRIHVSG</sequence>
<feature type="transmembrane region" description="Helical" evidence="7">
    <location>
        <begin position="12"/>
        <end position="36"/>
    </location>
</feature>
<keyword evidence="5 7" id="KW-1133">Transmembrane helix</keyword>
<evidence type="ECO:0000259" key="8">
    <source>
        <dbReference type="PROSITE" id="PS50850"/>
    </source>
</evidence>
<dbReference type="Pfam" id="PF07690">
    <property type="entry name" value="MFS_1"/>
    <property type="match status" value="1"/>
</dbReference>
<dbReference type="InterPro" id="IPR020846">
    <property type="entry name" value="MFS_dom"/>
</dbReference>
<keyword evidence="10" id="KW-1185">Reference proteome</keyword>
<dbReference type="InterPro" id="IPR036259">
    <property type="entry name" value="MFS_trans_sf"/>
</dbReference>
<comment type="caution">
    <text evidence="9">The sequence shown here is derived from an EMBL/GenBank/DDBJ whole genome shotgun (WGS) entry which is preliminary data.</text>
</comment>
<keyword evidence="2" id="KW-0813">Transport</keyword>
<feature type="domain" description="Major facilitator superfamily (MFS) profile" evidence="8">
    <location>
        <begin position="10"/>
        <end position="217"/>
    </location>
</feature>
<evidence type="ECO:0000313" key="10">
    <source>
        <dbReference type="Proteomes" id="UP001597145"/>
    </source>
</evidence>
<feature type="transmembrane region" description="Helical" evidence="7">
    <location>
        <begin position="78"/>
        <end position="96"/>
    </location>
</feature>
<evidence type="ECO:0000256" key="1">
    <source>
        <dbReference type="ARBA" id="ARBA00004651"/>
    </source>
</evidence>
<feature type="transmembrane region" description="Helical" evidence="7">
    <location>
        <begin position="102"/>
        <end position="126"/>
    </location>
</feature>
<evidence type="ECO:0000256" key="2">
    <source>
        <dbReference type="ARBA" id="ARBA00022448"/>
    </source>
</evidence>
<organism evidence="9 10">
    <name type="scientific">Pseudonocardia aurantiaca</name>
    <dbReference type="NCBI Taxonomy" id="75290"/>
    <lineage>
        <taxon>Bacteria</taxon>
        <taxon>Bacillati</taxon>
        <taxon>Actinomycetota</taxon>
        <taxon>Actinomycetes</taxon>
        <taxon>Pseudonocardiales</taxon>
        <taxon>Pseudonocardiaceae</taxon>
        <taxon>Pseudonocardia</taxon>
    </lineage>
</organism>
<keyword evidence="6 7" id="KW-0472">Membrane</keyword>
<dbReference type="PANTHER" id="PTHR42718:SF46">
    <property type="entry name" value="BLR6921 PROTEIN"/>
    <property type="match status" value="1"/>
</dbReference>
<evidence type="ECO:0000313" key="9">
    <source>
        <dbReference type="EMBL" id="MFD1531439.1"/>
    </source>
</evidence>
<evidence type="ECO:0000256" key="4">
    <source>
        <dbReference type="ARBA" id="ARBA00022692"/>
    </source>
</evidence>
<name>A0ABW4FLZ6_9PSEU</name>
<feature type="transmembrane region" description="Helical" evidence="7">
    <location>
        <begin position="48"/>
        <end position="66"/>
    </location>
</feature>
<comment type="subcellular location">
    <subcellularLocation>
        <location evidence="1">Cell membrane</location>
        <topology evidence="1">Multi-pass membrane protein</topology>
    </subcellularLocation>
</comment>
<keyword evidence="3" id="KW-1003">Cell membrane</keyword>
<accession>A0ABW4FLZ6</accession>
<protein>
    <submittedName>
        <fullName evidence="9">MFS transporter</fullName>
    </submittedName>
</protein>